<evidence type="ECO:0000313" key="2">
    <source>
        <dbReference type="EMBL" id="CAE1171522.1"/>
    </source>
</evidence>
<keyword evidence="3" id="KW-1185">Reference proteome</keyword>
<gene>
    <name evidence="2" type="ORF">SPHA_11613</name>
</gene>
<dbReference type="EMBL" id="CAHIKZ030000383">
    <property type="protein sequence ID" value="CAE1171522.1"/>
    <property type="molecule type" value="Genomic_DNA"/>
</dbReference>
<organism evidence="2 3">
    <name type="scientific">Acanthosepion pharaonis</name>
    <name type="common">Pharaoh cuttlefish</name>
    <name type="synonym">Sepia pharaonis</name>
    <dbReference type="NCBI Taxonomy" id="158019"/>
    <lineage>
        <taxon>Eukaryota</taxon>
        <taxon>Metazoa</taxon>
        <taxon>Spiralia</taxon>
        <taxon>Lophotrochozoa</taxon>
        <taxon>Mollusca</taxon>
        <taxon>Cephalopoda</taxon>
        <taxon>Coleoidea</taxon>
        <taxon>Decapodiformes</taxon>
        <taxon>Sepiida</taxon>
        <taxon>Sepiina</taxon>
        <taxon>Sepiidae</taxon>
        <taxon>Acanthosepion</taxon>
    </lineage>
</organism>
<dbReference type="Proteomes" id="UP000597762">
    <property type="component" value="Unassembled WGS sequence"/>
</dbReference>
<dbReference type="AlphaFoldDB" id="A0A812B2F8"/>
<evidence type="ECO:0000256" key="1">
    <source>
        <dbReference type="SAM" id="MobiDB-lite"/>
    </source>
</evidence>
<feature type="region of interest" description="Disordered" evidence="1">
    <location>
        <begin position="212"/>
        <end position="235"/>
    </location>
</feature>
<reference evidence="2" key="1">
    <citation type="submission" date="2021-01" db="EMBL/GenBank/DDBJ databases">
        <authorList>
            <person name="Li R."/>
            <person name="Bekaert M."/>
        </authorList>
    </citation>
    <scope>NUCLEOTIDE SEQUENCE</scope>
    <source>
        <strain evidence="2">Farmed</strain>
    </source>
</reference>
<proteinExistence type="predicted"/>
<name>A0A812B2F8_ACAPH</name>
<sequence length="305" mass="34271">MGVSLICSAATQDQCVRSANFTKRAACQPRCAYHRKTQKPATGRRIDANGCQLICIAASREQNASRTTAKRRNRRREDGLTRMDVILICSAASHEQCVPSANFKIAPPVRPAASTTAKDKDRPASRTTAKRRDRQAEDGLTRMDVSLICSASSQDQCVRSVNFTNRAAFKTRCAYHRKKQRPVTRRQIDANGAASQSSAFHQRILQRAPPFRPASRTTAKRRDRQDPLHVTPQHARPVTVRRIDANGCQPRLMNSAFHQRILQRALPFRHVARTTAKRRDWQGEDGVTRKDVSLKCSAATQDQYV</sequence>
<comment type="caution">
    <text evidence="2">The sequence shown here is derived from an EMBL/GenBank/DDBJ whole genome shotgun (WGS) entry which is preliminary data.</text>
</comment>
<feature type="region of interest" description="Disordered" evidence="1">
    <location>
        <begin position="109"/>
        <end position="137"/>
    </location>
</feature>
<evidence type="ECO:0000313" key="3">
    <source>
        <dbReference type="Proteomes" id="UP000597762"/>
    </source>
</evidence>
<accession>A0A812B2F8</accession>
<protein>
    <submittedName>
        <fullName evidence="2">Uncharacterized protein</fullName>
    </submittedName>
</protein>